<evidence type="ECO:0000256" key="1">
    <source>
        <dbReference type="SAM" id="MobiDB-lite"/>
    </source>
</evidence>
<evidence type="ECO:0000313" key="2">
    <source>
        <dbReference type="EMBL" id="CAB9497916.1"/>
    </source>
</evidence>
<dbReference type="EMBL" id="CAICTM010000028">
    <property type="protein sequence ID" value="CAB9497916.1"/>
    <property type="molecule type" value="Genomic_DNA"/>
</dbReference>
<name>A0A9N8D9W0_9STRA</name>
<organism evidence="2 3">
    <name type="scientific">Seminavis robusta</name>
    <dbReference type="NCBI Taxonomy" id="568900"/>
    <lineage>
        <taxon>Eukaryota</taxon>
        <taxon>Sar</taxon>
        <taxon>Stramenopiles</taxon>
        <taxon>Ochrophyta</taxon>
        <taxon>Bacillariophyta</taxon>
        <taxon>Bacillariophyceae</taxon>
        <taxon>Bacillariophycidae</taxon>
        <taxon>Naviculales</taxon>
        <taxon>Naviculaceae</taxon>
        <taxon>Seminavis</taxon>
    </lineage>
</organism>
<gene>
    <name evidence="2" type="ORF">SEMRO_28_G018580.1</name>
</gene>
<proteinExistence type="predicted"/>
<feature type="region of interest" description="Disordered" evidence="1">
    <location>
        <begin position="60"/>
        <end position="83"/>
    </location>
</feature>
<protein>
    <submittedName>
        <fullName evidence="2">Pfam:DUF1790</fullName>
    </submittedName>
</protein>
<accession>A0A9N8D9W0</accession>
<feature type="region of interest" description="Disordered" evidence="1">
    <location>
        <begin position="269"/>
        <end position="303"/>
    </location>
</feature>
<feature type="compositionally biased region" description="Acidic residues" evidence="1">
    <location>
        <begin position="269"/>
        <end position="295"/>
    </location>
</feature>
<comment type="caution">
    <text evidence="2">The sequence shown here is derived from an EMBL/GenBank/DDBJ whole genome shotgun (WGS) entry which is preliminary data.</text>
</comment>
<feature type="compositionally biased region" description="Low complexity" evidence="1">
    <location>
        <begin position="68"/>
        <end position="83"/>
    </location>
</feature>
<dbReference type="AlphaFoldDB" id="A0A9N8D9W0"/>
<reference evidence="2" key="1">
    <citation type="submission" date="2020-06" db="EMBL/GenBank/DDBJ databases">
        <authorList>
            <consortium name="Plant Systems Biology data submission"/>
        </authorList>
    </citation>
    <scope>NUCLEOTIDE SEQUENCE</scope>
    <source>
        <strain evidence="2">D6</strain>
    </source>
</reference>
<dbReference type="OrthoDB" id="10386719at2759"/>
<evidence type="ECO:0000313" key="3">
    <source>
        <dbReference type="Proteomes" id="UP001153069"/>
    </source>
</evidence>
<keyword evidence="3" id="KW-1185">Reference proteome</keyword>
<dbReference type="Proteomes" id="UP001153069">
    <property type="component" value="Unassembled WGS sequence"/>
</dbReference>
<sequence length="303" mass="33984">MGNTSTAICDDEMILSTSNEINKALKNQIGRAVPVTPGEWDEEEDASLWEPITSTSTCIANEEKSSKSEPLLEPVSSLSSESLDTNLQDDLTELQEAKDQSSSYSSSVLDTVKAALDSIDYDYDIVTPDNDDDDGHIRLEYTVTEVCEGCDCAVVIMVDEETRLFRYYLDAPLRVPLAKRRDVAILLTCINYYTFVGNFEMDLRDGQLRYRCSCKVVEGHSDSSSVLGVGMVKDAMEISQQMLEKYFPGMMQVVYAGKDPEQAYQDCWVDEIMGEDEEEEDDDQSMDGEDYENNEVDASRLPQ</sequence>